<keyword evidence="4" id="KW-0378">Hydrolase</keyword>
<dbReference type="InParanoid" id="A0A2P5FKP1"/>
<dbReference type="STRING" id="63057.A0A2P5FKP1"/>
<name>A0A2P5FKP1_TREOI</name>
<evidence type="ECO:0000313" key="8">
    <source>
        <dbReference type="EMBL" id="PON98326.1"/>
    </source>
</evidence>
<reference evidence="9" key="1">
    <citation type="submission" date="2016-06" db="EMBL/GenBank/DDBJ databases">
        <title>Parallel loss of symbiosis genes in relatives of nitrogen-fixing non-legume Parasponia.</title>
        <authorList>
            <person name="Van Velzen R."/>
            <person name="Holmer R."/>
            <person name="Bu F."/>
            <person name="Rutten L."/>
            <person name="Van Zeijl A."/>
            <person name="Liu W."/>
            <person name="Santuari L."/>
            <person name="Cao Q."/>
            <person name="Sharma T."/>
            <person name="Shen D."/>
            <person name="Roswanjaya Y."/>
            <person name="Wardhani T."/>
            <person name="Kalhor M.S."/>
            <person name="Jansen J."/>
            <person name="Van den Hoogen J."/>
            <person name="Gungor B."/>
            <person name="Hartog M."/>
            <person name="Hontelez J."/>
            <person name="Verver J."/>
            <person name="Yang W.-C."/>
            <person name="Schijlen E."/>
            <person name="Repin R."/>
            <person name="Schilthuizen M."/>
            <person name="Schranz E."/>
            <person name="Heidstra R."/>
            <person name="Miyata K."/>
            <person name="Fedorova E."/>
            <person name="Kohlen W."/>
            <person name="Bisseling T."/>
            <person name="Smit S."/>
            <person name="Geurts R."/>
        </authorList>
    </citation>
    <scope>NUCLEOTIDE SEQUENCE [LARGE SCALE GENOMIC DNA]</scope>
    <source>
        <strain evidence="9">cv. RG33-2</strain>
    </source>
</reference>
<feature type="domain" description="Ubiquitin-like protease family profile" evidence="7">
    <location>
        <begin position="41"/>
        <end position="242"/>
    </location>
</feature>
<evidence type="ECO:0000259" key="7">
    <source>
        <dbReference type="PROSITE" id="PS50600"/>
    </source>
</evidence>
<dbReference type="OrthoDB" id="442460at2759"/>
<keyword evidence="3" id="KW-0833">Ubl conjugation pathway</keyword>
<gene>
    <name evidence="8" type="ORF">TorRG33x02_059010</name>
</gene>
<dbReference type="PANTHER" id="PTHR47764">
    <property type="entry name" value="UBIQUITIN-LIKE-SPECIFIC PROTEASE 2B-RELATED"/>
    <property type="match status" value="1"/>
</dbReference>
<dbReference type="EMBL" id="JXTC01000025">
    <property type="protein sequence ID" value="PON98326.1"/>
    <property type="molecule type" value="Genomic_DNA"/>
</dbReference>
<evidence type="ECO:0000256" key="6">
    <source>
        <dbReference type="ARBA" id="ARBA00057729"/>
    </source>
</evidence>
<dbReference type="GO" id="GO:0008234">
    <property type="term" value="F:cysteine-type peptidase activity"/>
    <property type="evidence" value="ECO:0007669"/>
    <property type="project" value="UniProtKB-KW"/>
</dbReference>
<organism evidence="8 9">
    <name type="scientific">Trema orientale</name>
    <name type="common">Charcoal tree</name>
    <name type="synonym">Celtis orientalis</name>
    <dbReference type="NCBI Taxonomy" id="63057"/>
    <lineage>
        <taxon>Eukaryota</taxon>
        <taxon>Viridiplantae</taxon>
        <taxon>Streptophyta</taxon>
        <taxon>Embryophyta</taxon>
        <taxon>Tracheophyta</taxon>
        <taxon>Spermatophyta</taxon>
        <taxon>Magnoliopsida</taxon>
        <taxon>eudicotyledons</taxon>
        <taxon>Gunneridae</taxon>
        <taxon>Pentapetalae</taxon>
        <taxon>rosids</taxon>
        <taxon>fabids</taxon>
        <taxon>Rosales</taxon>
        <taxon>Cannabaceae</taxon>
        <taxon>Trema</taxon>
    </lineage>
</organism>
<comment type="caution">
    <text evidence="8">The sequence shown here is derived from an EMBL/GenBank/DDBJ whole genome shotgun (WGS) entry which is preliminary data.</text>
</comment>
<evidence type="ECO:0000256" key="1">
    <source>
        <dbReference type="ARBA" id="ARBA00005234"/>
    </source>
</evidence>
<comment type="function">
    <text evidence="6">Protease that catalyzes two essential functions in the SUMO pathway: processing of full-length SUMOs to their mature forms and deconjugation of SUMO from targeted proteins.</text>
</comment>
<comment type="similarity">
    <text evidence="1">Belongs to the peptidase C48 family.</text>
</comment>
<dbReference type="Gene3D" id="1.10.418.20">
    <property type="match status" value="1"/>
</dbReference>
<keyword evidence="9" id="KW-1185">Reference proteome</keyword>
<dbReference type="Gene3D" id="3.30.310.130">
    <property type="entry name" value="Ubiquitin-related"/>
    <property type="match status" value="1"/>
</dbReference>
<dbReference type="AlphaFoldDB" id="A0A2P5FKP1"/>
<dbReference type="PANTHER" id="PTHR47764:SF14">
    <property type="entry name" value="UBIQUITIN-LIKE PROTEASE FAMILY PROFILE DOMAIN-CONTAINING PROTEIN"/>
    <property type="match status" value="1"/>
</dbReference>
<keyword evidence="2 8" id="KW-0645">Protease</keyword>
<evidence type="ECO:0000256" key="5">
    <source>
        <dbReference type="ARBA" id="ARBA00022807"/>
    </source>
</evidence>
<dbReference type="FunFam" id="3.30.310.130:FF:000006">
    <property type="entry name" value="Probable ubiquitin-like-specific protease 2B"/>
    <property type="match status" value="1"/>
</dbReference>
<proteinExistence type="inferred from homology"/>
<protein>
    <submittedName>
        <fullName evidence="8">Ulp1 protease family, C-terminal catalytic domain containing protein</fullName>
    </submittedName>
</protein>
<dbReference type="InterPro" id="IPR003653">
    <property type="entry name" value="Peptidase_C48_C"/>
</dbReference>
<dbReference type="InterPro" id="IPR038765">
    <property type="entry name" value="Papain-like_cys_pep_sf"/>
</dbReference>
<evidence type="ECO:0000313" key="9">
    <source>
        <dbReference type="Proteomes" id="UP000237000"/>
    </source>
</evidence>
<dbReference type="PROSITE" id="PS50600">
    <property type="entry name" value="ULP_PROTEASE"/>
    <property type="match status" value="1"/>
</dbReference>
<dbReference type="GO" id="GO:0006508">
    <property type="term" value="P:proteolysis"/>
    <property type="evidence" value="ECO:0007669"/>
    <property type="project" value="UniProtKB-KW"/>
</dbReference>
<accession>A0A2P5FKP1</accession>
<evidence type="ECO:0000256" key="4">
    <source>
        <dbReference type="ARBA" id="ARBA00022801"/>
    </source>
</evidence>
<evidence type="ECO:0000256" key="2">
    <source>
        <dbReference type="ARBA" id="ARBA00022670"/>
    </source>
</evidence>
<dbReference type="Pfam" id="PF02902">
    <property type="entry name" value="Peptidase_C48"/>
    <property type="match status" value="1"/>
</dbReference>
<sequence length="586" mass="65697">MVRSESRLFGQSSMFSPRCYISGSDESFEDVIYPKGDPDAVTISKRDVELLQPETFINDTIIDFYIKYLANKIPSDKKHRFYFFNSFFFRKLVDLDKDPSSAHEGKAAFQRVRKWTRKVNLFEKDYIFIPVNYSLHWSLLVICHPGEAPNLEGKILYVLDEESEGTSKVPCILHMDSIKGSHKGLKNLMQSYLCEEWKERHSGRTEDVSSKFLNLRFISLELPQQENLFDCGIFLLHYVELFLEEAPLEFSPFNISKFSKFLSRKWFPPAEASLKRPVIKKLLYKILEDTSQKMPPADSIAEYSSSVGPNETSSEETGVMFLEKIGSSNKTCHDTASSSSDEKIGISLSETSPLRGDQCFRESGAFSKSSTGVNSQLSVLRRSNLSPIEEAEEGGSQVAESTLVMGDCQQVAGPTSVLFSSSHISDLETLGNHEVSMHRRKLDDGDSVSGTSSGSQTFSEVEIYEALQLQDSEGCDHMAEPDKEESSSTSCEELAACVVQDSEEEDSNEIKCISSTSVENNVIVLKDQSTKNVIRKRNNLPSRNDDALSESYILKTTKMRRLKTTEGGSRLTRSLSKLSIASLMAS</sequence>
<evidence type="ECO:0000256" key="3">
    <source>
        <dbReference type="ARBA" id="ARBA00022786"/>
    </source>
</evidence>
<dbReference type="SUPFAM" id="SSF54001">
    <property type="entry name" value="Cysteine proteinases"/>
    <property type="match status" value="1"/>
</dbReference>
<keyword evidence="5" id="KW-0788">Thiol protease</keyword>
<dbReference type="Proteomes" id="UP000237000">
    <property type="component" value="Unassembled WGS sequence"/>
</dbReference>